<dbReference type="GO" id="GO:0016811">
    <property type="term" value="F:hydrolase activity, acting on carbon-nitrogen (but not peptide) bonds, in linear amides"/>
    <property type="evidence" value="ECO:0007669"/>
    <property type="project" value="TreeGrafter"/>
</dbReference>
<reference evidence="3" key="2">
    <citation type="journal article" date="2021" name="PeerJ">
        <title>Extensive microbial diversity within the chicken gut microbiome revealed by metagenomics and culture.</title>
        <authorList>
            <person name="Gilroy R."/>
            <person name="Ravi A."/>
            <person name="Getino M."/>
            <person name="Pursley I."/>
            <person name="Horton D.L."/>
            <person name="Alikhan N.F."/>
            <person name="Baker D."/>
            <person name="Gharbi K."/>
            <person name="Hall N."/>
            <person name="Watson M."/>
            <person name="Adriaenssens E.M."/>
            <person name="Foster-Nyarko E."/>
            <person name="Jarju S."/>
            <person name="Secka A."/>
            <person name="Antonio M."/>
            <person name="Oren A."/>
            <person name="Chaudhuri R.R."/>
            <person name="La Ragione R."/>
            <person name="Hildebrand F."/>
            <person name="Pallen M.J."/>
        </authorList>
    </citation>
    <scope>NUCLEOTIDE SEQUENCE</scope>
    <source>
        <strain evidence="3">ChiGjej1B1-19959</strain>
    </source>
</reference>
<dbReference type="AlphaFoldDB" id="A0A9D1IHP5"/>
<dbReference type="InterPro" id="IPR003010">
    <property type="entry name" value="C-N_Hydrolase"/>
</dbReference>
<evidence type="ECO:0000313" key="3">
    <source>
        <dbReference type="EMBL" id="HIU35999.1"/>
    </source>
</evidence>
<dbReference type="Proteomes" id="UP000824071">
    <property type="component" value="Unassembled WGS sequence"/>
</dbReference>
<protein>
    <submittedName>
        <fullName evidence="3">Carbon-nitrogen hydrolase family protein</fullName>
    </submittedName>
</protein>
<reference evidence="3" key="1">
    <citation type="submission" date="2020-10" db="EMBL/GenBank/DDBJ databases">
        <authorList>
            <person name="Gilroy R."/>
        </authorList>
    </citation>
    <scope>NUCLEOTIDE SEQUENCE</scope>
    <source>
        <strain evidence="3">ChiGjej1B1-19959</strain>
    </source>
</reference>
<dbReference type="InterPro" id="IPR050345">
    <property type="entry name" value="Aliph_Amidase/BUP"/>
</dbReference>
<gene>
    <name evidence="3" type="ORF">IAC53_05265</name>
</gene>
<sequence>MDELRIALLQLLPMHTQKENLQKGLAACEKAKALGADIALFPEMWNTGYSIPQDAAALRAAAIPADSGFVRAFSEAARELQMAIAVTFLEAFDPAPRNTVCLFDRTGREVLRYAKVHTCAFDLERVLAPGDGFSVVGLETAGGTVKLGAMICFDREFPESARLLMLGGAEVILAPNACPMEINRLSALRTRAYENMLAVATCNYPAGQPDCNGHSTVFDGVAWLPDEPASRDMCILEAPEQEGIYVARIDLAALRAYREKEVMGNAYRRVPAYGALLDPRVREPFVRTKRFG</sequence>
<accession>A0A9D1IHP5</accession>
<dbReference type="InterPro" id="IPR036526">
    <property type="entry name" value="C-N_Hydrolase_sf"/>
</dbReference>
<dbReference type="EMBL" id="DVMW01000032">
    <property type="protein sequence ID" value="HIU35999.1"/>
    <property type="molecule type" value="Genomic_DNA"/>
</dbReference>
<dbReference type="Gene3D" id="3.60.110.10">
    <property type="entry name" value="Carbon-nitrogen hydrolase"/>
    <property type="match status" value="1"/>
</dbReference>
<organism evidence="3 4">
    <name type="scientific">Candidatus Fimenecus excrementigallinarum</name>
    <dbReference type="NCBI Taxonomy" id="2840816"/>
    <lineage>
        <taxon>Bacteria</taxon>
        <taxon>Bacillati</taxon>
        <taxon>Bacillota</taxon>
        <taxon>Clostridia</taxon>
        <taxon>Candidatus Fimenecus</taxon>
    </lineage>
</organism>
<dbReference type="PROSITE" id="PS50263">
    <property type="entry name" value="CN_HYDROLASE"/>
    <property type="match status" value="1"/>
</dbReference>
<dbReference type="CDD" id="cd07197">
    <property type="entry name" value="nitrilase"/>
    <property type="match status" value="1"/>
</dbReference>
<dbReference type="SUPFAM" id="SSF56317">
    <property type="entry name" value="Carbon-nitrogen hydrolase"/>
    <property type="match status" value="1"/>
</dbReference>
<dbReference type="PANTHER" id="PTHR43674">
    <property type="entry name" value="NITRILASE C965.09-RELATED"/>
    <property type="match status" value="1"/>
</dbReference>
<evidence type="ECO:0000259" key="2">
    <source>
        <dbReference type="PROSITE" id="PS50263"/>
    </source>
</evidence>
<evidence type="ECO:0000313" key="4">
    <source>
        <dbReference type="Proteomes" id="UP000824071"/>
    </source>
</evidence>
<dbReference type="PANTHER" id="PTHR43674:SF2">
    <property type="entry name" value="BETA-UREIDOPROPIONASE"/>
    <property type="match status" value="1"/>
</dbReference>
<keyword evidence="1 3" id="KW-0378">Hydrolase</keyword>
<proteinExistence type="predicted"/>
<name>A0A9D1IHP5_9FIRM</name>
<dbReference type="Pfam" id="PF00795">
    <property type="entry name" value="CN_hydrolase"/>
    <property type="match status" value="1"/>
</dbReference>
<comment type="caution">
    <text evidence="3">The sequence shown here is derived from an EMBL/GenBank/DDBJ whole genome shotgun (WGS) entry which is preliminary data.</text>
</comment>
<feature type="domain" description="CN hydrolase" evidence="2">
    <location>
        <begin position="4"/>
        <end position="251"/>
    </location>
</feature>
<evidence type="ECO:0000256" key="1">
    <source>
        <dbReference type="ARBA" id="ARBA00022801"/>
    </source>
</evidence>